<evidence type="ECO:0000313" key="8">
    <source>
        <dbReference type="EMBL" id="OJJ32097.1"/>
    </source>
</evidence>
<dbReference type="SUPFAM" id="SSF88697">
    <property type="entry name" value="PUA domain-like"/>
    <property type="match status" value="1"/>
</dbReference>
<dbReference type="VEuPathDB" id="FungiDB:ASPWEDRAFT_53797"/>
<dbReference type="STRING" id="1073089.A0A1L9RB63"/>
<feature type="domain" description="Lon N-terminal" evidence="7">
    <location>
        <begin position="310"/>
        <end position="538"/>
    </location>
</feature>
<dbReference type="GO" id="GO:0008270">
    <property type="term" value="F:zinc ion binding"/>
    <property type="evidence" value="ECO:0007669"/>
    <property type="project" value="UniProtKB-KW"/>
</dbReference>
<feature type="region of interest" description="Disordered" evidence="5">
    <location>
        <begin position="1"/>
        <end position="20"/>
    </location>
</feature>
<sequence>MEDAGASPHSPPQIGDDNTYPITITTRDLNSTTSPSIDTDFPLLAHDVIRLIQCSRCSRPLRAPIRLPCGNTLCRTCLPPTRARKGISYPGGEARLQGFTCSWGKCAVEHCVEDCGADVLMTKLVDVFAEVLENDTDNITEERDGWPRLVWDDYRDGYLEVKSADLRRGLLRGIYDLTKHGTLDYDASEVSYEDKRAGRQSHEYDSNEQHILAKLKEAVRNELDCHVCYSLIVDPLTTPCGHTFCRSCVAMVLKHTDLCPTCRRKLNMPSAVQSQPLNIRIANLTERLFPDQVAERIETLAQDGSSLDDEKTLPLFVGSLSFPNMPTFLHIYEPRYRLMIRRVMQNREYKFGMVTFNRTRRSQGDLGRTQFMQYGTVLLVDRFEMLPDGRSLVIATGVSRFRVTKSDVVDGYHVGKTERVDDISISEEERIEAMETSATVDLSSSGVNFAEMSLESMSTQQLLNLGLDFVQKQRNEKAPWLHPRVLMAYGDTPTDPVKFPWWFASVLPVSDDEKYALLSATSVRERLKITARWIRKLEAREWSTRPSFLSLL</sequence>
<dbReference type="InterPro" id="IPR001841">
    <property type="entry name" value="Znf_RING"/>
</dbReference>
<name>A0A1L9RB63_ASPWE</name>
<dbReference type="GO" id="GO:0061630">
    <property type="term" value="F:ubiquitin protein ligase activity"/>
    <property type="evidence" value="ECO:0007669"/>
    <property type="project" value="TreeGrafter"/>
</dbReference>
<accession>A0A1L9RB63</accession>
<evidence type="ECO:0000313" key="9">
    <source>
        <dbReference type="Proteomes" id="UP000184383"/>
    </source>
</evidence>
<dbReference type="AlphaFoldDB" id="A0A1L9RB63"/>
<dbReference type="PROSITE" id="PS51787">
    <property type="entry name" value="LON_N"/>
    <property type="match status" value="1"/>
</dbReference>
<feature type="domain" description="RING-type" evidence="6">
    <location>
        <begin position="225"/>
        <end position="263"/>
    </location>
</feature>
<dbReference type="PANTHER" id="PTHR23327:SF42">
    <property type="entry name" value="LON PEPTIDASE N-TERMINAL DOMAIN AND RING FINGER PROTEIN C14F5.10C"/>
    <property type="match status" value="1"/>
</dbReference>
<dbReference type="Gene3D" id="3.30.40.10">
    <property type="entry name" value="Zinc/RING finger domain, C3HC4 (zinc finger)"/>
    <property type="match status" value="1"/>
</dbReference>
<dbReference type="Pfam" id="PF13923">
    <property type="entry name" value="zf-C3HC4_2"/>
    <property type="match status" value="1"/>
</dbReference>
<dbReference type="PROSITE" id="PS00518">
    <property type="entry name" value="ZF_RING_1"/>
    <property type="match status" value="1"/>
</dbReference>
<dbReference type="Pfam" id="PF02190">
    <property type="entry name" value="LON_substr_bdg"/>
    <property type="match status" value="1"/>
</dbReference>
<protein>
    <recommendedName>
        <fullName evidence="10">RING-type domain-containing protein</fullName>
    </recommendedName>
</protein>
<dbReference type="Proteomes" id="UP000184383">
    <property type="component" value="Unassembled WGS sequence"/>
</dbReference>
<evidence type="ECO:0000256" key="4">
    <source>
        <dbReference type="PROSITE-ProRule" id="PRU00175"/>
    </source>
</evidence>
<dbReference type="PANTHER" id="PTHR23327">
    <property type="entry name" value="RING FINGER PROTEIN 127"/>
    <property type="match status" value="1"/>
</dbReference>
<dbReference type="EMBL" id="KV878215">
    <property type="protein sequence ID" value="OJJ32097.1"/>
    <property type="molecule type" value="Genomic_DNA"/>
</dbReference>
<evidence type="ECO:0000256" key="5">
    <source>
        <dbReference type="SAM" id="MobiDB-lite"/>
    </source>
</evidence>
<dbReference type="Gene3D" id="2.30.130.40">
    <property type="entry name" value="LON domain-like"/>
    <property type="match status" value="1"/>
</dbReference>
<dbReference type="InterPro" id="IPR013083">
    <property type="entry name" value="Znf_RING/FYVE/PHD"/>
</dbReference>
<evidence type="ECO:0008006" key="10">
    <source>
        <dbReference type="Google" id="ProtNLM"/>
    </source>
</evidence>
<evidence type="ECO:0000256" key="2">
    <source>
        <dbReference type="ARBA" id="ARBA00022771"/>
    </source>
</evidence>
<dbReference type="PROSITE" id="PS50089">
    <property type="entry name" value="ZF_RING_2"/>
    <property type="match status" value="1"/>
</dbReference>
<dbReference type="SMART" id="SM00184">
    <property type="entry name" value="RING"/>
    <property type="match status" value="2"/>
</dbReference>
<evidence type="ECO:0000256" key="1">
    <source>
        <dbReference type="ARBA" id="ARBA00022723"/>
    </source>
</evidence>
<keyword evidence="9" id="KW-1185">Reference proteome</keyword>
<dbReference type="InterPro" id="IPR003111">
    <property type="entry name" value="Lon_prtase_N"/>
</dbReference>
<dbReference type="InterPro" id="IPR046336">
    <property type="entry name" value="Lon_prtase_N_sf"/>
</dbReference>
<evidence type="ECO:0000259" key="7">
    <source>
        <dbReference type="PROSITE" id="PS51787"/>
    </source>
</evidence>
<proteinExistence type="predicted"/>
<dbReference type="InterPro" id="IPR015947">
    <property type="entry name" value="PUA-like_sf"/>
</dbReference>
<keyword evidence="1" id="KW-0479">Metal-binding</keyword>
<dbReference type="InterPro" id="IPR017907">
    <property type="entry name" value="Znf_RING_CS"/>
</dbReference>
<dbReference type="Gene3D" id="1.20.58.1480">
    <property type="match status" value="1"/>
</dbReference>
<dbReference type="SUPFAM" id="SSF57850">
    <property type="entry name" value="RING/U-box"/>
    <property type="match status" value="2"/>
</dbReference>
<keyword evidence="2 4" id="KW-0863">Zinc-finger</keyword>
<dbReference type="GeneID" id="63753801"/>
<keyword evidence="3" id="KW-0862">Zinc</keyword>
<dbReference type="SMART" id="SM00464">
    <property type="entry name" value="LON"/>
    <property type="match status" value="1"/>
</dbReference>
<reference evidence="9" key="1">
    <citation type="journal article" date="2017" name="Genome Biol.">
        <title>Comparative genomics reveals high biological diversity and specific adaptations in the industrially and medically important fungal genus Aspergillus.</title>
        <authorList>
            <person name="de Vries R.P."/>
            <person name="Riley R."/>
            <person name="Wiebenga A."/>
            <person name="Aguilar-Osorio G."/>
            <person name="Amillis S."/>
            <person name="Uchima C.A."/>
            <person name="Anderluh G."/>
            <person name="Asadollahi M."/>
            <person name="Askin M."/>
            <person name="Barry K."/>
            <person name="Battaglia E."/>
            <person name="Bayram O."/>
            <person name="Benocci T."/>
            <person name="Braus-Stromeyer S.A."/>
            <person name="Caldana C."/>
            <person name="Canovas D."/>
            <person name="Cerqueira G.C."/>
            <person name="Chen F."/>
            <person name="Chen W."/>
            <person name="Choi C."/>
            <person name="Clum A."/>
            <person name="Dos Santos R.A."/>
            <person name="Damasio A.R."/>
            <person name="Diallinas G."/>
            <person name="Emri T."/>
            <person name="Fekete E."/>
            <person name="Flipphi M."/>
            <person name="Freyberg S."/>
            <person name="Gallo A."/>
            <person name="Gournas C."/>
            <person name="Habgood R."/>
            <person name="Hainaut M."/>
            <person name="Harispe M.L."/>
            <person name="Henrissat B."/>
            <person name="Hilden K.S."/>
            <person name="Hope R."/>
            <person name="Hossain A."/>
            <person name="Karabika E."/>
            <person name="Karaffa L."/>
            <person name="Karanyi Z."/>
            <person name="Krasevec N."/>
            <person name="Kuo A."/>
            <person name="Kusch H."/>
            <person name="LaButti K."/>
            <person name="Lagendijk E.L."/>
            <person name="Lapidus A."/>
            <person name="Levasseur A."/>
            <person name="Lindquist E."/>
            <person name="Lipzen A."/>
            <person name="Logrieco A.F."/>
            <person name="MacCabe A."/>
            <person name="Maekelae M.R."/>
            <person name="Malavazi I."/>
            <person name="Melin P."/>
            <person name="Meyer V."/>
            <person name="Mielnichuk N."/>
            <person name="Miskei M."/>
            <person name="Molnar A.P."/>
            <person name="Mule G."/>
            <person name="Ngan C.Y."/>
            <person name="Orejas M."/>
            <person name="Orosz E."/>
            <person name="Ouedraogo J.P."/>
            <person name="Overkamp K.M."/>
            <person name="Park H.-S."/>
            <person name="Perrone G."/>
            <person name="Piumi F."/>
            <person name="Punt P.J."/>
            <person name="Ram A.F."/>
            <person name="Ramon A."/>
            <person name="Rauscher S."/>
            <person name="Record E."/>
            <person name="Riano-Pachon D.M."/>
            <person name="Robert V."/>
            <person name="Roehrig J."/>
            <person name="Ruller R."/>
            <person name="Salamov A."/>
            <person name="Salih N.S."/>
            <person name="Samson R.A."/>
            <person name="Sandor E."/>
            <person name="Sanguinetti M."/>
            <person name="Schuetze T."/>
            <person name="Sepcic K."/>
            <person name="Shelest E."/>
            <person name="Sherlock G."/>
            <person name="Sophianopoulou V."/>
            <person name="Squina F.M."/>
            <person name="Sun H."/>
            <person name="Susca A."/>
            <person name="Todd R.B."/>
            <person name="Tsang A."/>
            <person name="Unkles S.E."/>
            <person name="van de Wiele N."/>
            <person name="van Rossen-Uffink D."/>
            <person name="Oliveira J.V."/>
            <person name="Vesth T.C."/>
            <person name="Visser J."/>
            <person name="Yu J.-H."/>
            <person name="Zhou M."/>
            <person name="Andersen M.R."/>
            <person name="Archer D.B."/>
            <person name="Baker S.E."/>
            <person name="Benoit I."/>
            <person name="Brakhage A.A."/>
            <person name="Braus G.H."/>
            <person name="Fischer R."/>
            <person name="Frisvad J.C."/>
            <person name="Goldman G.H."/>
            <person name="Houbraken J."/>
            <person name="Oakley B."/>
            <person name="Pocsi I."/>
            <person name="Scazzocchio C."/>
            <person name="Seiboth B."/>
            <person name="vanKuyk P.A."/>
            <person name="Wortman J."/>
            <person name="Dyer P.S."/>
            <person name="Grigoriev I.V."/>
        </authorList>
    </citation>
    <scope>NUCLEOTIDE SEQUENCE [LARGE SCALE GENOMIC DNA]</scope>
    <source>
        <strain evidence="9">DTO 134E9</strain>
    </source>
</reference>
<dbReference type="OrthoDB" id="264917at2759"/>
<organism evidence="8 9">
    <name type="scientific">Aspergillus wentii DTO 134E9</name>
    <dbReference type="NCBI Taxonomy" id="1073089"/>
    <lineage>
        <taxon>Eukaryota</taxon>
        <taxon>Fungi</taxon>
        <taxon>Dikarya</taxon>
        <taxon>Ascomycota</taxon>
        <taxon>Pezizomycotina</taxon>
        <taxon>Eurotiomycetes</taxon>
        <taxon>Eurotiomycetidae</taxon>
        <taxon>Eurotiales</taxon>
        <taxon>Aspergillaceae</taxon>
        <taxon>Aspergillus</taxon>
        <taxon>Aspergillus subgen. Cremei</taxon>
    </lineage>
</organism>
<dbReference type="RefSeq" id="XP_040685774.1">
    <property type="nucleotide sequence ID" value="XM_040837953.1"/>
</dbReference>
<gene>
    <name evidence="8" type="ORF">ASPWEDRAFT_53797</name>
</gene>
<evidence type="ECO:0000259" key="6">
    <source>
        <dbReference type="PROSITE" id="PS50089"/>
    </source>
</evidence>
<evidence type="ECO:0000256" key="3">
    <source>
        <dbReference type="ARBA" id="ARBA00022833"/>
    </source>
</evidence>